<evidence type="ECO:0000313" key="3">
    <source>
        <dbReference type="Proteomes" id="UP001577267"/>
    </source>
</evidence>
<gene>
    <name evidence="2" type="ORF">ACE11A_16845</name>
</gene>
<dbReference type="RefSeq" id="WP_375063926.1">
    <property type="nucleotide sequence ID" value="NZ_JBHGBT010000015.1"/>
</dbReference>
<keyword evidence="3" id="KW-1185">Reference proteome</keyword>
<reference evidence="2 3" key="1">
    <citation type="submission" date="2024-09" db="EMBL/GenBank/DDBJ databases">
        <title>Draft genome sequence of multifaceted antimicrobials producing Streptomyces sp. strain FH1.</title>
        <authorList>
            <person name="Hassan F."/>
            <person name="Ali H."/>
            <person name="Hassan N."/>
            <person name="Nawaz A."/>
        </authorList>
    </citation>
    <scope>NUCLEOTIDE SEQUENCE [LARGE SCALE GENOMIC DNA]</scope>
    <source>
        <strain evidence="2 3">FH1</strain>
    </source>
</reference>
<dbReference type="EMBL" id="JBHGBT010000015">
    <property type="protein sequence ID" value="MFB4196010.1"/>
    <property type="molecule type" value="Genomic_DNA"/>
</dbReference>
<protein>
    <submittedName>
        <fullName evidence="2">DUF397 domain-containing protein</fullName>
    </submittedName>
</protein>
<evidence type="ECO:0000259" key="1">
    <source>
        <dbReference type="Pfam" id="PF04149"/>
    </source>
</evidence>
<evidence type="ECO:0000313" key="2">
    <source>
        <dbReference type="EMBL" id="MFB4196010.1"/>
    </source>
</evidence>
<dbReference type="InterPro" id="IPR007278">
    <property type="entry name" value="DUF397"/>
</dbReference>
<feature type="domain" description="DUF397" evidence="1">
    <location>
        <begin position="5"/>
        <end position="56"/>
    </location>
</feature>
<dbReference type="Pfam" id="PF04149">
    <property type="entry name" value="DUF397"/>
    <property type="match status" value="1"/>
</dbReference>
<organism evidence="2 3">
    <name type="scientific">Streptomyces carpaticus</name>
    <dbReference type="NCBI Taxonomy" id="285558"/>
    <lineage>
        <taxon>Bacteria</taxon>
        <taxon>Bacillati</taxon>
        <taxon>Actinomycetota</taxon>
        <taxon>Actinomycetes</taxon>
        <taxon>Kitasatosporales</taxon>
        <taxon>Streptomycetaceae</taxon>
        <taxon>Streptomyces</taxon>
    </lineage>
</organism>
<accession>A0ABV4ZPF0</accession>
<dbReference type="Proteomes" id="UP001577267">
    <property type="component" value="Unassembled WGS sequence"/>
</dbReference>
<comment type="caution">
    <text evidence="2">The sequence shown here is derived from an EMBL/GenBank/DDBJ whole genome shotgun (WGS) entry which is preliminary data.</text>
</comment>
<name>A0ABV4ZPF0_9ACTN</name>
<proteinExistence type="predicted"/>
<sequence>MSGFVWQKSSYSNEGANCVNIASGPDGLVRLRESTDPEEILTAAPGRLRGLLAAIKKDRLPLPGAQR</sequence>